<protein>
    <submittedName>
        <fullName evidence="3">Putative tricarboxylic transport membrane protein</fullName>
    </submittedName>
</protein>
<organism evidence="3 4">
    <name type="scientific">Aidingimonas halophila</name>
    <dbReference type="NCBI Taxonomy" id="574349"/>
    <lineage>
        <taxon>Bacteria</taxon>
        <taxon>Pseudomonadati</taxon>
        <taxon>Pseudomonadota</taxon>
        <taxon>Gammaproteobacteria</taxon>
        <taxon>Oceanospirillales</taxon>
        <taxon>Halomonadaceae</taxon>
        <taxon>Aidingimonas</taxon>
    </lineage>
</organism>
<keyword evidence="4" id="KW-1185">Reference proteome</keyword>
<evidence type="ECO:0000256" key="1">
    <source>
        <dbReference type="SAM" id="Phobius"/>
    </source>
</evidence>
<dbReference type="RefSeq" id="WP_092568676.1">
    <property type="nucleotide sequence ID" value="NZ_BMXH01000004.1"/>
</dbReference>
<sequence>MRINDLVLGLVMALLGAITVWASQDFNTLPRQSFGAGSFPILVGSLLIFLGLLLALRSFQQHRVLFSWQGQISLSHTLACLVAVVVAVAGYALLTPILGFPLVEPVMLTLLIGWLSKGRWSLALIIAIVSTILIWIVFAQLLHVPLALGILEEVVY</sequence>
<keyword evidence="1" id="KW-1133">Transmembrane helix</keyword>
<proteinExistence type="predicted"/>
<evidence type="ECO:0000313" key="3">
    <source>
        <dbReference type="EMBL" id="SDW86764.1"/>
    </source>
</evidence>
<reference evidence="3 4" key="1">
    <citation type="submission" date="2016-10" db="EMBL/GenBank/DDBJ databases">
        <authorList>
            <person name="de Groot N.N."/>
        </authorList>
    </citation>
    <scope>NUCLEOTIDE SEQUENCE [LARGE SCALE GENOMIC DNA]</scope>
    <source>
        <strain evidence="3 4">DSM 19219</strain>
    </source>
</reference>
<dbReference type="STRING" id="574349.SAMN05443545_10378"/>
<feature type="domain" description="DUF1468" evidence="2">
    <location>
        <begin position="7"/>
        <end position="146"/>
    </location>
</feature>
<gene>
    <name evidence="3" type="ORF">SAMN05443545_10378</name>
</gene>
<keyword evidence="1" id="KW-0472">Membrane</keyword>
<dbReference type="Pfam" id="PF07331">
    <property type="entry name" value="TctB"/>
    <property type="match status" value="1"/>
</dbReference>
<evidence type="ECO:0000313" key="4">
    <source>
        <dbReference type="Proteomes" id="UP000198500"/>
    </source>
</evidence>
<keyword evidence="1" id="KW-0812">Transmembrane</keyword>
<accession>A0A1H2X2P4</accession>
<dbReference type="Proteomes" id="UP000198500">
    <property type="component" value="Unassembled WGS sequence"/>
</dbReference>
<dbReference type="EMBL" id="FNNI01000003">
    <property type="protein sequence ID" value="SDW86764.1"/>
    <property type="molecule type" value="Genomic_DNA"/>
</dbReference>
<feature type="transmembrane region" description="Helical" evidence="1">
    <location>
        <begin position="38"/>
        <end position="56"/>
    </location>
</feature>
<dbReference type="InterPro" id="IPR009936">
    <property type="entry name" value="DUF1468"/>
</dbReference>
<dbReference type="AlphaFoldDB" id="A0A1H2X2P4"/>
<feature type="transmembrane region" description="Helical" evidence="1">
    <location>
        <begin position="77"/>
        <end position="100"/>
    </location>
</feature>
<dbReference type="OrthoDB" id="6174504at2"/>
<feature type="transmembrane region" description="Helical" evidence="1">
    <location>
        <begin position="120"/>
        <end position="142"/>
    </location>
</feature>
<name>A0A1H2X2P4_9GAMM</name>
<evidence type="ECO:0000259" key="2">
    <source>
        <dbReference type="Pfam" id="PF07331"/>
    </source>
</evidence>